<dbReference type="GO" id="GO:0051753">
    <property type="term" value="F:mannan synthase activity"/>
    <property type="evidence" value="ECO:0007669"/>
    <property type="project" value="TreeGrafter"/>
</dbReference>
<feature type="transmembrane region" description="Helical" evidence="8">
    <location>
        <begin position="390"/>
        <end position="410"/>
    </location>
</feature>
<evidence type="ECO:0000313" key="10">
    <source>
        <dbReference type="Proteomes" id="UP000796880"/>
    </source>
</evidence>
<dbReference type="PANTHER" id="PTHR32044:SF64">
    <property type="entry name" value="OS09G0572500 PROTEIN"/>
    <property type="match status" value="1"/>
</dbReference>
<evidence type="ECO:0000256" key="1">
    <source>
        <dbReference type="ARBA" id="ARBA00004394"/>
    </source>
</evidence>
<evidence type="ECO:0000256" key="5">
    <source>
        <dbReference type="ARBA" id="ARBA00022989"/>
    </source>
</evidence>
<feature type="transmembrane region" description="Helical" evidence="8">
    <location>
        <begin position="416"/>
        <end position="439"/>
    </location>
</feature>
<evidence type="ECO:0000313" key="9">
    <source>
        <dbReference type="EMBL" id="KAF3441825.1"/>
    </source>
</evidence>
<dbReference type="GO" id="GO:0000139">
    <property type="term" value="C:Golgi membrane"/>
    <property type="evidence" value="ECO:0007669"/>
    <property type="project" value="UniProtKB-SubCell"/>
</dbReference>
<keyword evidence="7 8" id="KW-0472">Membrane</keyword>
<keyword evidence="3" id="KW-0808">Transferase</keyword>
<keyword evidence="6" id="KW-0333">Golgi apparatus</keyword>
<dbReference type="PANTHER" id="PTHR32044">
    <property type="entry name" value="GLUCOMANNAN 4-BETA-MANNOSYLTRANSFERASE 9"/>
    <property type="match status" value="1"/>
</dbReference>
<feature type="transmembrane region" description="Helical" evidence="8">
    <location>
        <begin position="309"/>
        <end position="335"/>
    </location>
</feature>
<feature type="transmembrane region" description="Helical" evidence="8">
    <location>
        <begin position="32"/>
        <end position="53"/>
    </location>
</feature>
<evidence type="ECO:0000256" key="8">
    <source>
        <dbReference type="SAM" id="Phobius"/>
    </source>
</evidence>
<comment type="caution">
    <text evidence="9">The sequence shown here is derived from an EMBL/GenBank/DDBJ whole genome shotgun (WGS) entry which is preliminary data.</text>
</comment>
<dbReference type="Gene3D" id="3.90.550.10">
    <property type="entry name" value="Spore Coat Polysaccharide Biosynthesis Protein SpsA, Chain A"/>
    <property type="match status" value="1"/>
</dbReference>
<dbReference type="InterPro" id="IPR029044">
    <property type="entry name" value="Nucleotide-diphossugar_trans"/>
</dbReference>
<keyword evidence="4 8" id="KW-0812">Transmembrane</keyword>
<feature type="transmembrane region" description="Helical" evidence="8">
    <location>
        <begin position="278"/>
        <end position="297"/>
    </location>
</feature>
<protein>
    <submittedName>
        <fullName evidence="9">Uncharacterized protein</fullName>
    </submittedName>
</protein>
<organism evidence="9 10">
    <name type="scientific">Rhamnella rubrinervis</name>
    <dbReference type="NCBI Taxonomy" id="2594499"/>
    <lineage>
        <taxon>Eukaryota</taxon>
        <taxon>Viridiplantae</taxon>
        <taxon>Streptophyta</taxon>
        <taxon>Embryophyta</taxon>
        <taxon>Tracheophyta</taxon>
        <taxon>Spermatophyta</taxon>
        <taxon>Magnoliopsida</taxon>
        <taxon>eudicotyledons</taxon>
        <taxon>Gunneridae</taxon>
        <taxon>Pentapetalae</taxon>
        <taxon>rosids</taxon>
        <taxon>fabids</taxon>
        <taxon>Rosales</taxon>
        <taxon>Rhamnaceae</taxon>
        <taxon>rhamnoid group</taxon>
        <taxon>Rhamneae</taxon>
        <taxon>Rhamnella</taxon>
    </lineage>
</organism>
<dbReference type="AlphaFoldDB" id="A0A8K0E9M8"/>
<gene>
    <name evidence="9" type="ORF">FNV43_RR15740</name>
</gene>
<comment type="subcellular location">
    <subcellularLocation>
        <location evidence="1">Golgi apparatus membrane</location>
    </subcellularLocation>
</comment>
<dbReference type="OrthoDB" id="72851at2759"/>
<dbReference type="SUPFAM" id="SSF53448">
    <property type="entry name" value="Nucleotide-diphospho-sugar transferases"/>
    <property type="match status" value="1"/>
</dbReference>
<sequence>MRNPAIQKPEVKVATNAASSLGYAWQSMRVPVITPLLSLALMLCSVMSIMLFIERVYMALIILCVKLLGKKIYTKYKLENMKEDLELNKSYPVILVQIPMHNEKEEMVELECIKWTAKGVNVKYETGNNRNDFQPDEDFLWRTTPHMLENPELGLVQARWKFVNADECLMTRLQEMSLDYHFSVEQEVGSSTSSFFGFNGTAGVWRIQAIKEAGGWKDRTSGKYGSCRQGKPNGLEICFCWGLRSRLKMSSQVPSRLIAISNTAEGIHIEETPSHLRFAHWVTFFFYCIIIPASVLVPELQLTKPIAIYIPATITILNAVCTPRSLHLVVFWILFENVMSLHRTKAAIIGLPEANRVNEWIATEKLGNTMKQKNNVTASKKPRSRTGERFHILEMIMGTFMLHCAIYDLLYGKDHFFIYLLLQAGAFFIMGFGYVGTFVPN</sequence>
<dbReference type="EMBL" id="VOIH02000007">
    <property type="protein sequence ID" value="KAF3441825.1"/>
    <property type="molecule type" value="Genomic_DNA"/>
</dbReference>
<accession>A0A8K0E9M8</accession>
<evidence type="ECO:0000256" key="4">
    <source>
        <dbReference type="ARBA" id="ARBA00022692"/>
    </source>
</evidence>
<evidence type="ECO:0000256" key="6">
    <source>
        <dbReference type="ARBA" id="ARBA00023034"/>
    </source>
</evidence>
<dbReference type="Proteomes" id="UP000796880">
    <property type="component" value="Unassembled WGS sequence"/>
</dbReference>
<evidence type="ECO:0000256" key="7">
    <source>
        <dbReference type="ARBA" id="ARBA00023136"/>
    </source>
</evidence>
<evidence type="ECO:0000256" key="2">
    <source>
        <dbReference type="ARBA" id="ARBA00022676"/>
    </source>
</evidence>
<evidence type="ECO:0000256" key="3">
    <source>
        <dbReference type="ARBA" id="ARBA00022679"/>
    </source>
</evidence>
<keyword evidence="10" id="KW-1185">Reference proteome</keyword>
<reference evidence="9" key="1">
    <citation type="submission" date="2020-03" db="EMBL/GenBank/DDBJ databases">
        <title>A high-quality chromosome-level genome assembly of a woody plant with both climbing and erect habits, Rhamnella rubrinervis.</title>
        <authorList>
            <person name="Lu Z."/>
            <person name="Yang Y."/>
            <person name="Zhu X."/>
            <person name="Sun Y."/>
        </authorList>
    </citation>
    <scope>NUCLEOTIDE SEQUENCE</scope>
    <source>
        <strain evidence="9">BYM</strain>
        <tissue evidence="9">Leaf</tissue>
    </source>
</reference>
<proteinExistence type="predicted"/>
<keyword evidence="2" id="KW-0328">Glycosyltransferase</keyword>
<keyword evidence="5 8" id="KW-1133">Transmembrane helix</keyword>
<name>A0A8K0E9M8_9ROSA</name>